<dbReference type="WBParaSite" id="GPUH_0002567401-mRNA-1">
    <property type="protein sequence ID" value="GPUH_0002567401-mRNA-1"/>
    <property type="gene ID" value="GPUH_0002567401"/>
</dbReference>
<dbReference type="SUPFAM" id="SSF46785">
    <property type="entry name" value="Winged helix' DNA-binding domain"/>
    <property type="match status" value="1"/>
</dbReference>
<keyword evidence="3" id="KW-1185">Reference proteome</keyword>
<protein>
    <submittedName>
        <fullName evidence="4">RecQ_Zn_bind domain-containing protein</fullName>
    </submittedName>
</protein>
<reference evidence="4" key="1">
    <citation type="submission" date="2016-06" db="UniProtKB">
        <authorList>
            <consortium name="WormBaseParasite"/>
        </authorList>
    </citation>
    <scope>IDENTIFICATION</scope>
</reference>
<dbReference type="Proteomes" id="UP000271098">
    <property type="component" value="Unassembled WGS sequence"/>
</dbReference>
<name>A0A183EXF3_9BILA</name>
<gene>
    <name evidence="2" type="ORF">GPUH_LOCUS25644</name>
</gene>
<proteinExistence type="predicted"/>
<evidence type="ECO:0000259" key="1">
    <source>
        <dbReference type="Pfam" id="PF16124"/>
    </source>
</evidence>
<dbReference type="InterPro" id="IPR036388">
    <property type="entry name" value="WH-like_DNA-bd_sf"/>
</dbReference>
<evidence type="ECO:0000313" key="2">
    <source>
        <dbReference type="EMBL" id="VDN44463.1"/>
    </source>
</evidence>
<dbReference type="Pfam" id="PF16124">
    <property type="entry name" value="RecQ_Zn_bind"/>
    <property type="match status" value="1"/>
</dbReference>
<evidence type="ECO:0000313" key="4">
    <source>
        <dbReference type="WBParaSite" id="GPUH_0002567401-mRNA-1"/>
    </source>
</evidence>
<dbReference type="EMBL" id="UYRT01106088">
    <property type="protein sequence ID" value="VDN44463.1"/>
    <property type="molecule type" value="Genomic_DNA"/>
</dbReference>
<accession>A0A183EXF3</accession>
<evidence type="ECO:0000313" key="3">
    <source>
        <dbReference type="Proteomes" id="UP000271098"/>
    </source>
</evidence>
<dbReference type="AlphaFoldDB" id="A0A183EXF3"/>
<feature type="domain" description="ATP-dependent DNA helicase RecQ zinc-binding" evidence="1">
    <location>
        <begin position="3"/>
        <end position="31"/>
    </location>
</feature>
<reference evidence="2 3" key="2">
    <citation type="submission" date="2018-11" db="EMBL/GenBank/DDBJ databases">
        <authorList>
            <consortium name="Pathogen Informatics"/>
        </authorList>
    </citation>
    <scope>NUCLEOTIDE SEQUENCE [LARGE SCALE GENOMIC DNA]</scope>
</reference>
<dbReference type="InterPro" id="IPR032284">
    <property type="entry name" value="RecQ_Zn-bd"/>
</dbReference>
<dbReference type="OrthoDB" id="10261556at2759"/>
<dbReference type="Gene3D" id="1.10.10.10">
    <property type="entry name" value="Winged helix-like DNA-binding domain superfamily/Winged helix DNA-binding domain"/>
    <property type="match status" value="1"/>
</dbReference>
<dbReference type="InterPro" id="IPR036390">
    <property type="entry name" value="WH_DNA-bd_sf"/>
</dbReference>
<organism evidence="4">
    <name type="scientific">Gongylonema pulchrum</name>
    <dbReference type="NCBI Taxonomy" id="637853"/>
    <lineage>
        <taxon>Eukaryota</taxon>
        <taxon>Metazoa</taxon>
        <taxon>Ecdysozoa</taxon>
        <taxon>Nematoda</taxon>
        <taxon>Chromadorea</taxon>
        <taxon>Rhabditida</taxon>
        <taxon>Spirurina</taxon>
        <taxon>Spiruromorpha</taxon>
        <taxon>Spiruroidea</taxon>
        <taxon>Gongylonematidae</taxon>
        <taxon>Gongylonema</taxon>
    </lineage>
</organism>
<sequence>MHLSNVLQIVAYCENVSICRRKLLVEHFGEDAYKVYDVTEEAKTVAQNMQRMRNVTATRLGHTQLEMFGRGVGMHETDALRFIRKLVIDGIIVERLYNTKFDTT</sequence>